<comment type="caution">
    <text evidence="1">The sequence shown here is derived from an EMBL/GenBank/DDBJ whole genome shotgun (WGS) entry which is preliminary data.</text>
</comment>
<evidence type="ECO:0000313" key="2">
    <source>
        <dbReference type="Proteomes" id="UP000307790"/>
    </source>
</evidence>
<dbReference type="NCBIfam" id="NF008362">
    <property type="entry name" value="PRK11152.1"/>
    <property type="match status" value="1"/>
</dbReference>
<dbReference type="InterPro" id="IPR045865">
    <property type="entry name" value="ACT-like_dom_sf"/>
</dbReference>
<dbReference type="SUPFAM" id="SSF55021">
    <property type="entry name" value="ACT-like"/>
    <property type="match status" value="1"/>
</dbReference>
<dbReference type="Pfam" id="PF13710">
    <property type="entry name" value="ACT_5"/>
    <property type="match status" value="1"/>
</dbReference>
<proteinExistence type="predicted"/>
<evidence type="ECO:0000313" key="1">
    <source>
        <dbReference type="EMBL" id="TLU64568.1"/>
    </source>
</evidence>
<dbReference type="EC" id="2.2.1.6" evidence="1"/>
<dbReference type="Proteomes" id="UP000307790">
    <property type="component" value="Unassembled WGS sequence"/>
</dbReference>
<gene>
    <name evidence="1" type="primary">ilvM</name>
    <name evidence="1" type="ORF">FE810_10765</name>
</gene>
<dbReference type="Gene3D" id="3.30.70.260">
    <property type="match status" value="1"/>
</dbReference>
<reference evidence="1 2" key="1">
    <citation type="submission" date="2019-05" db="EMBL/GenBank/DDBJ databases">
        <title>Genome sequences of Thalassotalea litorea 1K03283.</title>
        <authorList>
            <person name="Zhang D."/>
        </authorList>
    </citation>
    <scope>NUCLEOTIDE SEQUENCE [LARGE SCALE GENOMIC DNA]</scope>
    <source>
        <strain evidence="1 2">MCCC 1K03283</strain>
    </source>
</reference>
<name>A0A5R9IRN5_9GAMM</name>
<dbReference type="AlphaFoldDB" id="A0A5R9IRN5"/>
<sequence length="86" mass="9916">MTLHHLKITASDHPVVLERLLQVTRYRGYRLCGLSMLPAEQKNLLDIQLSVESDRSVENLTKQLLKIIDIEQIKVEDQGLQTYQVS</sequence>
<dbReference type="RefSeq" id="WP_138320066.1">
    <property type="nucleotide sequence ID" value="NZ_VCBC01000010.1"/>
</dbReference>
<dbReference type="EMBL" id="VCBC01000010">
    <property type="protein sequence ID" value="TLU64568.1"/>
    <property type="molecule type" value="Genomic_DNA"/>
</dbReference>
<accession>A0A5R9IRN5</accession>
<protein>
    <submittedName>
        <fullName evidence="1">Acetolactate synthase 2 small subunit</fullName>
        <ecNumber evidence="1">2.2.1.6</ecNumber>
    </submittedName>
</protein>
<keyword evidence="2" id="KW-1185">Reference proteome</keyword>
<organism evidence="1 2">
    <name type="scientific">Thalassotalea litorea</name>
    <dbReference type="NCBI Taxonomy" id="2020715"/>
    <lineage>
        <taxon>Bacteria</taxon>
        <taxon>Pseudomonadati</taxon>
        <taxon>Pseudomonadota</taxon>
        <taxon>Gammaproteobacteria</taxon>
        <taxon>Alteromonadales</taxon>
        <taxon>Colwelliaceae</taxon>
        <taxon>Thalassotalea</taxon>
    </lineage>
</organism>
<dbReference type="GO" id="GO:0003984">
    <property type="term" value="F:acetolactate synthase activity"/>
    <property type="evidence" value="ECO:0007669"/>
    <property type="project" value="UniProtKB-EC"/>
</dbReference>
<dbReference type="OrthoDB" id="6198158at2"/>
<keyword evidence="1" id="KW-0808">Transferase</keyword>